<sequence>MDLIPKITGFTSNNSEKMCVNETGQKVLIDFSLRVLRRLASIGGETGITLRHKISEDPFLLDNLAEILEDSRSNQDQELRELTIDILTKLAMDESTRKEIGSIQVIVQKLMFAFIAQDGLPDAHSGCLMTIKAGQALSMLTLGSADNCSVIMKEPRHGFFKDLARMILDNRYIYVAANVLQNLCKYSGVKLGDSDLVELTSVLPEVLGRVMDEEGKELEILVGLSSQKCSVSPESFTKALEQGQNEVIFVEKLINAVNANSKPNAQFPGIRRVKIELFIYMMELNSRYETYFRNHGLFEALTRVEKSPSRTEKYRLFLGNAGLMEHRVHLSSLVARAKLLMAVHST</sequence>
<dbReference type="AlphaFoldDB" id="A0A0E0LP60"/>
<dbReference type="Proteomes" id="UP000026962">
    <property type="component" value="Chromosome 7"/>
</dbReference>
<dbReference type="OMA" id="EPRHGFF"/>
<accession>A0A0E0LP60</accession>
<dbReference type="InterPro" id="IPR016024">
    <property type="entry name" value="ARM-type_fold"/>
</dbReference>
<dbReference type="EnsemblPlants" id="OPUNC07G23130.1">
    <property type="protein sequence ID" value="OPUNC07G23130.1"/>
    <property type="gene ID" value="OPUNC07G23130"/>
</dbReference>
<organism evidence="1">
    <name type="scientific">Oryza punctata</name>
    <name type="common">Red rice</name>
    <dbReference type="NCBI Taxonomy" id="4537"/>
    <lineage>
        <taxon>Eukaryota</taxon>
        <taxon>Viridiplantae</taxon>
        <taxon>Streptophyta</taxon>
        <taxon>Embryophyta</taxon>
        <taxon>Tracheophyta</taxon>
        <taxon>Spermatophyta</taxon>
        <taxon>Magnoliopsida</taxon>
        <taxon>Liliopsida</taxon>
        <taxon>Poales</taxon>
        <taxon>Poaceae</taxon>
        <taxon>BOP clade</taxon>
        <taxon>Oryzoideae</taxon>
        <taxon>Oryzeae</taxon>
        <taxon>Oryzinae</taxon>
        <taxon>Oryza</taxon>
    </lineage>
</organism>
<dbReference type="Gene3D" id="1.25.10.10">
    <property type="entry name" value="Leucine-rich Repeat Variant"/>
    <property type="match status" value="1"/>
</dbReference>
<dbReference type="InterPro" id="IPR011989">
    <property type="entry name" value="ARM-like"/>
</dbReference>
<dbReference type="eggNOG" id="ENOG502QRQI">
    <property type="taxonomic scope" value="Eukaryota"/>
</dbReference>
<protein>
    <submittedName>
        <fullName evidence="1">Uncharacterized protein</fullName>
    </submittedName>
</protein>
<name>A0A0E0LP60_ORYPU</name>
<dbReference type="Gramene" id="OPUNC07G23130.1">
    <property type="protein sequence ID" value="OPUNC07G23130.1"/>
    <property type="gene ID" value="OPUNC07G23130"/>
</dbReference>
<dbReference type="STRING" id="4537.A0A0E0LP60"/>
<proteinExistence type="predicted"/>
<keyword evidence="2" id="KW-1185">Reference proteome</keyword>
<evidence type="ECO:0000313" key="1">
    <source>
        <dbReference type="EnsemblPlants" id="OPUNC07G23130.1"/>
    </source>
</evidence>
<reference evidence="1" key="1">
    <citation type="submission" date="2015-04" db="UniProtKB">
        <authorList>
            <consortium name="EnsemblPlants"/>
        </authorList>
    </citation>
    <scope>IDENTIFICATION</scope>
</reference>
<dbReference type="SUPFAM" id="SSF48371">
    <property type="entry name" value="ARM repeat"/>
    <property type="match status" value="1"/>
</dbReference>
<dbReference type="PANTHER" id="PTHR33115:SF11">
    <property type="entry name" value="OS07G0654700 PROTEIN"/>
    <property type="match status" value="1"/>
</dbReference>
<dbReference type="HOGENOM" id="CLU_006857_1_0_1"/>
<dbReference type="PANTHER" id="PTHR33115">
    <property type="entry name" value="ARM REPEAT SUPERFAMILY PROTEIN"/>
    <property type="match status" value="1"/>
</dbReference>
<reference evidence="1" key="2">
    <citation type="submission" date="2018-05" db="EMBL/GenBank/DDBJ databases">
        <title>OpunRS2 (Oryza punctata Reference Sequence Version 2).</title>
        <authorList>
            <person name="Zhang J."/>
            <person name="Kudrna D."/>
            <person name="Lee S."/>
            <person name="Talag J."/>
            <person name="Welchert J."/>
            <person name="Wing R.A."/>
        </authorList>
    </citation>
    <scope>NUCLEOTIDE SEQUENCE [LARGE SCALE GENOMIC DNA]</scope>
</reference>
<evidence type="ECO:0000313" key="2">
    <source>
        <dbReference type="Proteomes" id="UP000026962"/>
    </source>
</evidence>